<proteinExistence type="inferred from homology"/>
<dbReference type="GO" id="GO:0005987">
    <property type="term" value="P:sucrose catabolic process"/>
    <property type="evidence" value="ECO:0007669"/>
    <property type="project" value="UniProtKB-ARBA"/>
</dbReference>
<comment type="caution">
    <text evidence="18">The sequence shown here is derived from an EMBL/GenBank/DDBJ whole genome shotgun (WGS) entry which is preliminary data.</text>
</comment>
<feature type="active site" description="Nucleophile" evidence="13">
    <location>
        <position position="202"/>
    </location>
</feature>
<dbReference type="Pfam" id="PF07821">
    <property type="entry name" value="Alpha-amyl_C2"/>
    <property type="match status" value="1"/>
</dbReference>
<protein>
    <recommendedName>
        <fullName evidence="5 12">Alpha-amylase</fullName>
        <ecNumber evidence="5 12">3.2.1.1</ecNumber>
    </recommendedName>
    <alternativeName>
        <fullName evidence="11 12">1,4-alpha-D-glucan glucanohydrolase</fullName>
    </alternativeName>
</protein>
<feature type="domain" description="Glycosyl hydrolase family 13 catalytic" evidence="16">
    <location>
        <begin position="24"/>
        <end position="373"/>
    </location>
</feature>
<keyword evidence="19" id="KW-1185">Reference proteome</keyword>
<keyword evidence="9 15" id="KW-0119">Carbohydrate metabolism</keyword>
<evidence type="ECO:0000256" key="9">
    <source>
        <dbReference type="ARBA" id="ARBA00023277"/>
    </source>
</evidence>
<gene>
    <name evidence="18" type="ORF">Taro_009802</name>
</gene>
<evidence type="ECO:0000256" key="5">
    <source>
        <dbReference type="ARBA" id="ARBA00012595"/>
    </source>
</evidence>
<reference evidence="18" key="1">
    <citation type="submission" date="2017-07" db="EMBL/GenBank/DDBJ databases">
        <title>Taro Niue Genome Assembly and Annotation.</title>
        <authorList>
            <person name="Atibalentja N."/>
            <person name="Keating K."/>
            <person name="Fields C.J."/>
        </authorList>
    </citation>
    <scope>NUCLEOTIDE SEQUENCE</scope>
    <source>
        <strain evidence="18">Niue_2</strain>
        <tissue evidence="18">Leaf</tissue>
    </source>
</reference>
<comment type="catalytic activity">
    <reaction evidence="1 12 15">
        <text>Endohydrolysis of (1-&gt;4)-alpha-D-glucosidic linkages in polysaccharides containing three or more (1-&gt;4)-alpha-linked D-glucose units.</text>
        <dbReference type="EC" id="3.2.1.1"/>
    </reaction>
</comment>
<dbReference type="GO" id="GO:0005983">
    <property type="term" value="P:starch catabolic process"/>
    <property type="evidence" value="ECO:0007669"/>
    <property type="project" value="UniProtKB-ARBA"/>
</dbReference>
<feature type="signal peptide" evidence="12">
    <location>
        <begin position="1"/>
        <end position="23"/>
    </location>
</feature>
<dbReference type="InterPro" id="IPR006047">
    <property type="entry name" value="GH13_cat_dom"/>
</dbReference>
<dbReference type="PRINTS" id="PR00110">
    <property type="entry name" value="ALPHAAMYLASE"/>
</dbReference>
<dbReference type="SMART" id="SM00810">
    <property type="entry name" value="Alpha-amyl_C2"/>
    <property type="match status" value="1"/>
</dbReference>
<evidence type="ECO:0000259" key="17">
    <source>
        <dbReference type="SMART" id="SM00810"/>
    </source>
</evidence>
<evidence type="ECO:0000256" key="12">
    <source>
        <dbReference type="PIRNR" id="PIRNR001028"/>
    </source>
</evidence>
<dbReference type="Pfam" id="PF00128">
    <property type="entry name" value="Alpha-amylase"/>
    <property type="match status" value="1"/>
</dbReference>
<evidence type="ECO:0000256" key="10">
    <source>
        <dbReference type="ARBA" id="ARBA00023295"/>
    </source>
</evidence>
<evidence type="ECO:0000259" key="16">
    <source>
        <dbReference type="SMART" id="SM00642"/>
    </source>
</evidence>
<evidence type="ECO:0000256" key="2">
    <source>
        <dbReference type="ARBA" id="ARBA00001913"/>
    </source>
</evidence>
<evidence type="ECO:0000256" key="6">
    <source>
        <dbReference type="ARBA" id="ARBA00022723"/>
    </source>
</evidence>
<keyword evidence="6" id="KW-0479">Metal-binding</keyword>
<dbReference type="SMART" id="SM00642">
    <property type="entry name" value="Aamy"/>
    <property type="match status" value="1"/>
</dbReference>
<evidence type="ECO:0000256" key="7">
    <source>
        <dbReference type="ARBA" id="ARBA00022801"/>
    </source>
</evidence>
<dbReference type="InterPro" id="IPR013780">
    <property type="entry name" value="Glyco_hydro_b"/>
</dbReference>
<dbReference type="InterPro" id="IPR006046">
    <property type="entry name" value="Alpha_amylase"/>
</dbReference>
<dbReference type="InterPro" id="IPR012850">
    <property type="entry name" value="A-amylase_bs_C"/>
</dbReference>
<sequence length="425" mass="46775">MAMRRSFFLLVTLLLASICLAQGQVLFQGFNWESWKKEGGWYNFLKGKVPDFAQAGVTHVWLPPPSHSVASQGYMPGRLYDLDSSKYGNKADLESLIRAFHDKGIKCLADIVINHRCADHMDSRGVYCIFEGGTPDSRLDWGPGMICRGDAPYSDGTGNPDTGADFGAAPDIDHLNPKVQYELSEWLNWLKTEVGFDGWRLDFARGYAANLAGVYVSATAPNFVVGEFWDPMAYDNGKPSHDQNAHRQRIAGWARGAGGPSTAFDFTTKGVLQTAVEGELWRLRGTDGEAPGVIGVAPDRAVTFVDNHDTGSTQSMWPFPADKVMQGYAYILTHPGTPSIFYDHFFDWGLKEPISQLTAVRNRNGIKPTSSLRILAADSDLYVAAVDEKVIVKIGPRYDVGSLIPAGYRIAASGKDYCVWEKASR</sequence>
<dbReference type="FunFam" id="2.60.40.1180:FF:000021">
    <property type="entry name" value="Alpha-amylase"/>
    <property type="match status" value="1"/>
</dbReference>
<organism evidence="18 19">
    <name type="scientific">Colocasia esculenta</name>
    <name type="common">Wild taro</name>
    <name type="synonym">Arum esculentum</name>
    <dbReference type="NCBI Taxonomy" id="4460"/>
    <lineage>
        <taxon>Eukaryota</taxon>
        <taxon>Viridiplantae</taxon>
        <taxon>Streptophyta</taxon>
        <taxon>Embryophyta</taxon>
        <taxon>Tracheophyta</taxon>
        <taxon>Spermatophyta</taxon>
        <taxon>Magnoliopsida</taxon>
        <taxon>Liliopsida</taxon>
        <taxon>Araceae</taxon>
        <taxon>Aroideae</taxon>
        <taxon>Colocasieae</taxon>
        <taxon>Colocasia</taxon>
    </lineage>
</organism>
<dbReference type="CDD" id="cd11314">
    <property type="entry name" value="AmyAc_arch_bac_plant_AmyA"/>
    <property type="match status" value="1"/>
</dbReference>
<keyword evidence="7 15" id="KW-0378">Hydrolase</keyword>
<comment type="cofactor">
    <cofactor evidence="2 12">
        <name>Ca(2+)</name>
        <dbReference type="ChEBI" id="CHEBI:29108"/>
    </cofactor>
</comment>
<dbReference type="PANTHER" id="PTHR43447">
    <property type="entry name" value="ALPHA-AMYLASE"/>
    <property type="match status" value="1"/>
</dbReference>
<feature type="active site" description="Proton donor" evidence="13">
    <location>
        <position position="227"/>
    </location>
</feature>
<dbReference type="OrthoDB" id="550577at2759"/>
<dbReference type="GO" id="GO:0005509">
    <property type="term" value="F:calcium ion binding"/>
    <property type="evidence" value="ECO:0007669"/>
    <property type="project" value="UniProtKB-UniRule"/>
</dbReference>
<dbReference type="SUPFAM" id="SSF51011">
    <property type="entry name" value="Glycosyl hydrolase domain"/>
    <property type="match status" value="1"/>
</dbReference>
<dbReference type="SMR" id="A0A843U6Q7"/>
<evidence type="ECO:0000256" key="8">
    <source>
        <dbReference type="ARBA" id="ARBA00022837"/>
    </source>
</evidence>
<dbReference type="InterPro" id="IPR013775">
    <property type="entry name" value="A-amylase_pln"/>
</dbReference>
<dbReference type="EMBL" id="NMUH01000347">
    <property type="protein sequence ID" value="MQL77404.1"/>
    <property type="molecule type" value="Genomic_DNA"/>
</dbReference>
<evidence type="ECO:0000313" key="19">
    <source>
        <dbReference type="Proteomes" id="UP000652761"/>
    </source>
</evidence>
<dbReference type="Proteomes" id="UP000652761">
    <property type="component" value="Unassembled WGS sequence"/>
</dbReference>
<keyword evidence="10 15" id="KW-0326">Glycosidase</keyword>
<dbReference type="GO" id="GO:0004556">
    <property type="term" value="F:alpha-amylase activity"/>
    <property type="evidence" value="ECO:0007669"/>
    <property type="project" value="UniProtKB-UniRule"/>
</dbReference>
<evidence type="ECO:0000256" key="13">
    <source>
        <dbReference type="PIRSR" id="PIRSR001028-1"/>
    </source>
</evidence>
<accession>A0A843U6Q7</accession>
<evidence type="ECO:0000256" key="14">
    <source>
        <dbReference type="RuleBase" id="RU003615"/>
    </source>
</evidence>
<name>A0A843U6Q7_COLES</name>
<evidence type="ECO:0000256" key="4">
    <source>
        <dbReference type="ARBA" id="ARBA00011245"/>
    </source>
</evidence>
<evidence type="ECO:0000256" key="1">
    <source>
        <dbReference type="ARBA" id="ARBA00000548"/>
    </source>
</evidence>
<comment type="subunit">
    <text evidence="4">Monomer.</text>
</comment>
<evidence type="ECO:0000256" key="3">
    <source>
        <dbReference type="ARBA" id="ARBA00008061"/>
    </source>
</evidence>
<dbReference type="SUPFAM" id="SSF51445">
    <property type="entry name" value="(Trans)glycosidases"/>
    <property type="match status" value="1"/>
</dbReference>
<dbReference type="Gene3D" id="3.20.20.80">
    <property type="entry name" value="Glycosidases"/>
    <property type="match status" value="1"/>
</dbReference>
<feature type="chain" id="PRO_5033202540" description="Alpha-amylase" evidence="12">
    <location>
        <begin position="24"/>
        <end position="425"/>
    </location>
</feature>
<dbReference type="InterPro" id="IPR017853">
    <property type="entry name" value="GH"/>
</dbReference>
<evidence type="ECO:0000256" key="11">
    <source>
        <dbReference type="ARBA" id="ARBA00030238"/>
    </source>
</evidence>
<keyword evidence="12" id="KW-0732">Signal</keyword>
<evidence type="ECO:0000256" key="15">
    <source>
        <dbReference type="RuleBase" id="RU361134"/>
    </source>
</evidence>
<evidence type="ECO:0000313" key="18">
    <source>
        <dbReference type="EMBL" id="MQL77404.1"/>
    </source>
</evidence>
<comment type="similarity">
    <text evidence="3 12 14">Belongs to the glycosyl hydrolase 13 family.</text>
</comment>
<dbReference type="Gene3D" id="2.60.40.1180">
    <property type="entry name" value="Golgi alpha-mannosidase II"/>
    <property type="match status" value="1"/>
</dbReference>
<dbReference type="EC" id="3.2.1.1" evidence="5 12"/>
<dbReference type="AlphaFoldDB" id="A0A843U6Q7"/>
<keyword evidence="8" id="KW-0106">Calcium</keyword>
<feature type="domain" description="Alpha-amylase C-terminal beta-sheet" evidence="17">
    <location>
        <begin position="362"/>
        <end position="422"/>
    </location>
</feature>
<dbReference type="PIRSF" id="PIRSF001028">
    <property type="entry name" value="Alph-amls_plant"/>
    <property type="match status" value="1"/>
</dbReference>